<dbReference type="EMBL" id="DUTF01000245">
    <property type="protein sequence ID" value="HHY27245.1"/>
    <property type="molecule type" value="Genomic_DNA"/>
</dbReference>
<dbReference type="Gene3D" id="2.60.120.10">
    <property type="entry name" value="Jelly Rolls"/>
    <property type="match status" value="1"/>
</dbReference>
<dbReference type="Proteomes" id="UP000553059">
    <property type="component" value="Unassembled WGS sequence"/>
</dbReference>
<gene>
    <name evidence="6" type="ORF">GX523_11000</name>
</gene>
<reference evidence="6 7" key="1">
    <citation type="journal article" date="2020" name="Biotechnol. Biofuels">
        <title>New insights from the biogas microbiome by comprehensive genome-resolved metagenomics of nearly 1600 species originating from multiple anaerobic digesters.</title>
        <authorList>
            <person name="Campanaro S."/>
            <person name="Treu L."/>
            <person name="Rodriguez-R L.M."/>
            <person name="Kovalovszki A."/>
            <person name="Ziels R.M."/>
            <person name="Maus I."/>
            <person name="Zhu X."/>
            <person name="Kougias P.G."/>
            <person name="Basile A."/>
            <person name="Luo G."/>
            <person name="Schluter A."/>
            <person name="Konstantinidis K.T."/>
            <person name="Angelidaki I."/>
        </authorList>
    </citation>
    <scope>NUCLEOTIDE SEQUENCE [LARGE SCALE GENOMIC DNA]</scope>
    <source>
        <strain evidence="6">AS05jafATM_4</strain>
    </source>
</reference>
<dbReference type="CDD" id="cd00038">
    <property type="entry name" value="CAP_ED"/>
    <property type="match status" value="1"/>
</dbReference>
<dbReference type="GO" id="GO:0003677">
    <property type="term" value="F:DNA binding"/>
    <property type="evidence" value="ECO:0007669"/>
    <property type="project" value="UniProtKB-KW"/>
</dbReference>
<dbReference type="GO" id="GO:0006355">
    <property type="term" value="P:regulation of DNA-templated transcription"/>
    <property type="evidence" value="ECO:0007669"/>
    <property type="project" value="InterPro"/>
</dbReference>
<dbReference type="Pfam" id="PF00027">
    <property type="entry name" value="cNMP_binding"/>
    <property type="match status" value="1"/>
</dbReference>
<evidence type="ECO:0000259" key="5">
    <source>
        <dbReference type="PROSITE" id="PS51063"/>
    </source>
</evidence>
<evidence type="ECO:0000259" key="4">
    <source>
        <dbReference type="PROSITE" id="PS50042"/>
    </source>
</evidence>
<dbReference type="InterPro" id="IPR036388">
    <property type="entry name" value="WH-like_DNA-bd_sf"/>
</dbReference>
<accession>A0A7C6Z4Y1</accession>
<evidence type="ECO:0000256" key="2">
    <source>
        <dbReference type="ARBA" id="ARBA00023125"/>
    </source>
</evidence>
<comment type="caution">
    <text evidence="6">The sequence shown here is derived from an EMBL/GenBank/DDBJ whole genome shotgun (WGS) entry which is preliminary data.</text>
</comment>
<proteinExistence type="predicted"/>
<protein>
    <submittedName>
        <fullName evidence="6">Crp/Fnr family transcriptional regulator</fullName>
    </submittedName>
</protein>
<dbReference type="InterPro" id="IPR014710">
    <property type="entry name" value="RmlC-like_jellyroll"/>
</dbReference>
<keyword evidence="3" id="KW-0804">Transcription</keyword>
<dbReference type="Gene3D" id="1.10.10.10">
    <property type="entry name" value="Winged helix-like DNA-binding domain superfamily/Winged helix DNA-binding domain"/>
    <property type="match status" value="1"/>
</dbReference>
<evidence type="ECO:0000313" key="6">
    <source>
        <dbReference type="EMBL" id="HHY27245.1"/>
    </source>
</evidence>
<evidence type="ECO:0000256" key="3">
    <source>
        <dbReference type="ARBA" id="ARBA00023163"/>
    </source>
</evidence>
<dbReference type="PROSITE" id="PS51063">
    <property type="entry name" value="HTH_CRP_2"/>
    <property type="match status" value="1"/>
</dbReference>
<evidence type="ECO:0000313" key="7">
    <source>
        <dbReference type="Proteomes" id="UP000553059"/>
    </source>
</evidence>
<dbReference type="AlphaFoldDB" id="A0A7C6Z4Y1"/>
<sequence>MSAEGLDKDFCGAIIPDSFFPIEKLRNYTDMGIIREFAKGSAIIMPGEETTSMIFLMDGKVKLDIIFEDGSEKLLYYAGSNSLIGRLYPTGNNIYATAMEQTRTCWFSEECLRVIFRTDEDMIFEIFKNYLTKVAYYARQVAEINTYNPTIRILRLFYELCSSQGKRVGDTYEITMPLSQKSIAEITGAHHVTVSKVLACLKKENILDKKKNKFVVYNLEELKHLSEQTSYY</sequence>
<dbReference type="InterPro" id="IPR018490">
    <property type="entry name" value="cNMP-bd_dom_sf"/>
</dbReference>
<keyword evidence="1" id="KW-0805">Transcription regulation</keyword>
<feature type="domain" description="Cyclic nucleotide-binding" evidence="4">
    <location>
        <begin position="35"/>
        <end position="87"/>
    </location>
</feature>
<dbReference type="InterPro" id="IPR036390">
    <property type="entry name" value="WH_DNA-bd_sf"/>
</dbReference>
<feature type="domain" description="HTH crp-type" evidence="5">
    <location>
        <begin position="147"/>
        <end position="220"/>
    </location>
</feature>
<evidence type="ECO:0000256" key="1">
    <source>
        <dbReference type="ARBA" id="ARBA00023015"/>
    </source>
</evidence>
<organism evidence="6 7">
    <name type="scientific">Desulfitobacterium dehalogenans</name>
    <dbReference type="NCBI Taxonomy" id="36854"/>
    <lineage>
        <taxon>Bacteria</taxon>
        <taxon>Bacillati</taxon>
        <taxon>Bacillota</taxon>
        <taxon>Clostridia</taxon>
        <taxon>Eubacteriales</taxon>
        <taxon>Desulfitobacteriaceae</taxon>
        <taxon>Desulfitobacterium</taxon>
    </lineage>
</organism>
<dbReference type="InterPro" id="IPR012318">
    <property type="entry name" value="HTH_CRP"/>
</dbReference>
<name>A0A7C6Z4Y1_9FIRM</name>
<dbReference type="PROSITE" id="PS50042">
    <property type="entry name" value="CNMP_BINDING_3"/>
    <property type="match status" value="1"/>
</dbReference>
<dbReference type="InterPro" id="IPR000595">
    <property type="entry name" value="cNMP-bd_dom"/>
</dbReference>
<dbReference type="SUPFAM" id="SSF46785">
    <property type="entry name" value="Winged helix' DNA-binding domain"/>
    <property type="match status" value="1"/>
</dbReference>
<keyword evidence="2" id="KW-0238">DNA-binding</keyword>
<dbReference type="SUPFAM" id="SSF51206">
    <property type="entry name" value="cAMP-binding domain-like"/>
    <property type="match status" value="1"/>
</dbReference>
<dbReference type="Pfam" id="PF13545">
    <property type="entry name" value="HTH_Crp_2"/>
    <property type="match status" value="1"/>
</dbReference>